<comment type="caution">
    <text evidence="2">The sequence shown here is derived from an EMBL/GenBank/DDBJ whole genome shotgun (WGS) entry which is preliminary data.</text>
</comment>
<organism evidence="2 3">
    <name type="scientific">Nocardia rhamnosiphila</name>
    <dbReference type="NCBI Taxonomy" id="426716"/>
    <lineage>
        <taxon>Bacteria</taxon>
        <taxon>Bacillati</taxon>
        <taxon>Actinomycetota</taxon>
        <taxon>Actinomycetes</taxon>
        <taxon>Mycobacteriales</taxon>
        <taxon>Nocardiaceae</taxon>
        <taxon>Nocardia</taxon>
    </lineage>
</organism>
<dbReference type="Proteomes" id="UP001550628">
    <property type="component" value="Unassembled WGS sequence"/>
</dbReference>
<dbReference type="RefSeq" id="WP_356954278.1">
    <property type="nucleotide sequence ID" value="NZ_JBEYBD010000002.1"/>
</dbReference>
<name>A0ABV2WIM4_9NOCA</name>
<gene>
    <name evidence="2" type="ORF">ABZ510_02630</name>
</gene>
<accession>A0ABV2WIM4</accession>
<keyword evidence="3" id="KW-1185">Reference proteome</keyword>
<reference evidence="2 3" key="1">
    <citation type="submission" date="2024-06" db="EMBL/GenBank/DDBJ databases">
        <title>The Natural Products Discovery Center: Release of the First 8490 Sequenced Strains for Exploring Actinobacteria Biosynthetic Diversity.</title>
        <authorList>
            <person name="Kalkreuter E."/>
            <person name="Kautsar S.A."/>
            <person name="Yang D."/>
            <person name="Bader C.D."/>
            <person name="Teijaro C.N."/>
            <person name="Fluegel L."/>
            <person name="Davis C.M."/>
            <person name="Simpson J.R."/>
            <person name="Lauterbach L."/>
            <person name="Steele A.D."/>
            <person name="Gui C."/>
            <person name="Meng S."/>
            <person name="Li G."/>
            <person name="Viehrig K."/>
            <person name="Ye F."/>
            <person name="Su P."/>
            <person name="Kiefer A.F."/>
            <person name="Nichols A."/>
            <person name="Cepeda A.J."/>
            <person name="Yan W."/>
            <person name="Fan B."/>
            <person name="Jiang Y."/>
            <person name="Adhikari A."/>
            <person name="Zheng C.-J."/>
            <person name="Schuster L."/>
            <person name="Cowan T.M."/>
            <person name="Smanski M.J."/>
            <person name="Chevrette M.G."/>
            <person name="De Carvalho L.P.S."/>
            <person name="Shen B."/>
        </authorList>
    </citation>
    <scope>NUCLEOTIDE SEQUENCE [LARGE SCALE GENOMIC DNA]</scope>
    <source>
        <strain evidence="2 3">NPDC019708</strain>
    </source>
</reference>
<protein>
    <submittedName>
        <fullName evidence="2">Uncharacterized protein</fullName>
    </submittedName>
</protein>
<sequence length="49" mass="4888">MIVPVPNGEVLAQLLSFYTAGGEAQPNPITRPPAPDLGAPLGGGFGVAE</sequence>
<dbReference type="EMBL" id="JBEYBF010000001">
    <property type="protein sequence ID" value="MEU1950731.1"/>
    <property type="molecule type" value="Genomic_DNA"/>
</dbReference>
<feature type="compositionally biased region" description="Gly residues" evidence="1">
    <location>
        <begin position="40"/>
        <end position="49"/>
    </location>
</feature>
<evidence type="ECO:0000256" key="1">
    <source>
        <dbReference type="SAM" id="MobiDB-lite"/>
    </source>
</evidence>
<feature type="region of interest" description="Disordered" evidence="1">
    <location>
        <begin position="26"/>
        <end position="49"/>
    </location>
</feature>
<evidence type="ECO:0000313" key="2">
    <source>
        <dbReference type="EMBL" id="MEU1950731.1"/>
    </source>
</evidence>
<proteinExistence type="predicted"/>
<evidence type="ECO:0000313" key="3">
    <source>
        <dbReference type="Proteomes" id="UP001550628"/>
    </source>
</evidence>